<evidence type="ECO:0000256" key="7">
    <source>
        <dbReference type="SAM" id="MobiDB-lite"/>
    </source>
</evidence>
<organism evidence="9">
    <name type="scientific">Tetraodon nigroviridis</name>
    <name type="common">Spotted green pufferfish</name>
    <name type="synonym">Chelonodon nigroviridis</name>
    <dbReference type="NCBI Taxonomy" id="99883"/>
    <lineage>
        <taxon>Eukaryota</taxon>
        <taxon>Metazoa</taxon>
        <taxon>Chordata</taxon>
        <taxon>Craniata</taxon>
        <taxon>Vertebrata</taxon>
        <taxon>Euteleostomi</taxon>
        <taxon>Actinopterygii</taxon>
        <taxon>Neopterygii</taxon>
        <taxon>Teleostei</taxon>
        <taxon>Neoteleostei</taxon>
        <taxon>Acanthomorphata</taxon>
        <taxon>Eupercaria</taxon>
        <taxon>Tetraodontiformes</taxon>
        <taxon>Tetradontoidea</taxon>
        <taxon>Tetraodontidae</taxon>
        <taxon>Tetraodon</taxon>
    </lineage>
</organism>
<sequence length="459" mass="50964">MLERPGAPDPCWVLNLGPVLRHGSCQNKYISTLPLEQLGQRAQVRIDNQHIGKVWVRRELLEHVLLKYISSHFPNAKPQTFPSPQGLSQGNGVISTVGSLVSAALSVSSSVSGSVGSQAERMIIEILSGRSCCLHVQNCITSARGNACTMSEYNRLKSTLLNMQPKLLKLGEQDQQRDMEEKRALVDTMFKYLDVDQDGWLVSDELEKVSMKEHMEDNLLECTMQDLLRYDDYNNDGHLSLHEFYTAFQVVQLSLAEDQRISVSTVTVGLSAVLTCAIQGTLRPPIIWKRNGIILNFLDLEDINDFGDDGSLYITKVTTIHMGNYSCHAYGYEDLCQTHVLQVNVPPVILVYPETQAQEPGVSASLHCHADGIPNPNLLWLKNGLELQPRSSKQLSLIANGTELLISSVRYEDTGAYTCIAKNEVGVDEDISSLFVEDSAKKTRKRPSSVMSKTPESSL</sequence>
<dbReference type="PROSITE" id="PS50835">
    <property type="entry name" value="IG_LIKE"/>
    <property type="match status" value="2"/>
</dbReference>
<dbReference type="InterPro" id="IPR013783">
    <property type="entry name" value="Ig-like_fold"/>
</dbReference>
<keyword evidence="2" id="KW-0732">Signal</keyword>
<dbReference type="EMBL" id="CAAE01015001">
    <property type="protein sequence ID" value="CAG08791.1"/>
    <property type="molecule type" value="Genomic_DNA"/>
</dbReference>
<keyword evidence="6" id="KW-0393">Immunoglobulin domain</keyword>
<dbReference type="InterPro" id="IPR003598">
    <property type="entry name" value="Ig_sub2"/>
</dbReference>
<dbReference type="InterPro" id="IPR003599">
    <property type="entry name" value="Ig_sub"/>
</dbReference>
<dbReference type="InterPro" id="IPR011992">
    <property type="entry name" value="EF-hand-dom_pair"/>
</dbReference>
<evidence type="ECO:0000256" key="1">
    <source>
        <dbReference type="ARBA" id="ARBA00022723"/>
    </source>
</evidence>
<protein>
    <submittedName>
        <fullName evidence="9">(spotted green pufferfish) hypothetical protein</fullName>
    </submittedName>
</protein>
<dbReference type="AlphaFoldDB" id="Q4RS41"/>
<evidence type="ECO:0000256" key="2">
    <source>
        <dbReference type="ARBA" id="ARBA00022729"/>
    </source>
</evidence>
<evidence type="ECO:0000256" key="4">
    <source>
        <dbReference type="ARBA" id="ARBA00022837"/>
    </source>
</evidence>
<comment type="caution">
    <text evidence="9">The sequence shown here is derived from an EMBL/GenBank/DDBJ whole genome shotgun (WGS) entry which is preliminary data.</text>
</comment>
<dbReference type="PANTHER" id="PTHR12231">
    <property type="entry name" value="CTX-RELATED TYPE I TRANSMEMBRANE PROTEIN"/>
    <property type="match status" value="1"/>
</dbReference>
<dbReference type="SUPFAM" id="SSF47473">
    <property type="entry name" value="EF-hand"/>
    <property type="match status" value="1"/>
</dbReference>
<dbReference type="Pfam" id="PF13927">
    <property type="entry name" value="Ig_3"/>
    <property type="match status" value="2"/>
</dbReference>
<feature type="compositionally biased region" description="Polar residues" evidence="7">
    <location>
        <begin position="449"/>
        <end position="459"/>
    </location>
</feature>
<dbReference type="PROSITE" id="PS00018">
    <property type="entry name" value="EF_HAND_1"/>
    <property type="match status" value="1"/>
</dbReference>
<dbReference type="SMART" id="SM00409">
    <property type="entry name" value="IG"/>
    <property type="match status" value="2"/>
</dbReference>
<dbReference type="GO" id="GO:0043005">
    <property type="term" value="C:neuron projection"/>
    <property type="evidence" value="ECO:0007669"/>
    <property type="project" value="TreeGrafter"/>
</dbReference>
<dbReference type="Gene3D" id="1.10.238.10">
    <property type="entry name" value="EF-hand"/>
    <property type="match status" value="1"/>
</dbReference>
<dbReference type="InterPro" id="IPR036179">
    <property type="entry name" value="Ig-like_dom_sf"/>
</dbReference>
<dbReference type="InterPro" id="IPR007110">
    <property type="entry name" value="Ig-like_dom"/>
</dbReference>
<dbReference type="Gene3D" id="2.60.40.10">
    <property type="entry name" value="Immunoglobulins"/>
    <property type="match status" value="2"/>
</dbReference>
<feature type="domain" description="Ig-like" evidence="8">
    <location>
        <begin position="347"/>
        <end position="432"/>
    </location>
</feature>
<dbReference type="SUPFAM" id="SSF48726">
    <property type="entry name" value="Immunoglobulin"/>
    <property type="match status" value="2"/>
</dbReference>
<reference evidence="9" key="2">
    <citation type="submission" date="2004-02" db="EMBL/GenBank/DDBJ databases">
        <authorList>
            <consortium name="Genoscope"/>
            <consortium name="Whitehead Institute Centre for Genome Research"/>
        </authorList>
    </citation>
    <scope>NUCLEOTIDE SEQUENCE</scope>
</reference>
<keyword evidence="3" id="KW-0677">Repeat</keyword>
<dbReference type="FunFam" id="2.60.40.10:FF:000653">
    <property type="entry name" value="Follistatin like 4"/>
    <property type="match status" value="1"/>
</dbReference>
<dbReference type="GO" id="GO:0046872">
    <property type="term" value="F:metal ion binding"/>
    <property type="evidence" value="ECO:0007669"/>
    <property type="project" value="UniProtKB-KW"/>
</dbReference>
<dbReference type="OrthoDB" id="6085115at2759"/>
<dbReference type="KEGG" id="tng:GSTEN00029878G001"/>
<dbReference type="CDD" id="cd00096">
    <property type="entry name" value="Ig"/>
    <property type="match status" value="1"/>
</dbReference>
<gene>
    <name evidence="9" type="ORF">GSTENG00029878001</name>
</gene>
<evidence type="ECO:0000256" key="5">
    <source>
        <dbReference type="ARBA" id="ARBA00023157"/>
    </source>
</evidence>
<dbReference type="PANTHER" id="PTHR12231:SF253">
    <property type="entry name" value="DPR-INTERACTING PROTEIN ETA, ISOFORM B-RELATED"/>
    <property type="match status" value="1"/>
</dbReference>
<reference evidence="9" key="1">
    <citation type="journal article" date="2004" name="Nature">
        <title>Genome duplication in the teleost fish Tetraodon nigroviridis reveals the early vertebrate proto-karyotype.</title>
        <authorList>
            <person name="Jaillon O."/>
            <person name="Aury J.-M."/>
            <person name="Brunet F."/>
            <person name="Petit J.-L."/>
            <person name="Stange-Thomann N."/>
            <person name="Mauceli E."/>
            <person name="Bouneau L."/>
            <person name="Fischer C."/>
            <person name="Ozouf-Costaz C."/>
            <person name="Bernot A."/>
            <person name="Nicaud S."/>
            <person name="Jaffe D."/>
            <person name="Fisher S."/>
            <person name="Lutfalla G."/>
            <person name="Dossat C."/>
            <person name="Segurens B."/>
            <person name="Dasilva C."/>
            <person name="Salanoubat M."/>
            <person name="Levy M."/>
            <person name="Boudet N."/>
            <person name="Castellano S."/>
            <person name="Anthouard V."/>
            <person name="Jubin C."/>
            <person name="Castelli V."/>
            <person name="Katinka M."/>
            <person name="Vacherie B."/>
            <person name="Biemont C."/>
            <person name="Skalli Z."/>
            <person name="Cattolico L."/>
            <person name="Poulain J."/>
            <person name="De Berardinis V."/>
            <person name="Cruaud C."/>
            <person name="Duprat S."/>
            <person name="Brottier P."/>
            <person name="Coutanceau J.-P."/>
            <person name="Gouzy J."/>
            <person name="Parra G."/>
            <person name="Lardier G."/>
            <person name="Chapple C."/>
            <person name="McKernan K.J."/>
            <person name="McEwan P."/>
            <person name="Bosak S."/>
            <person name="Kellis M."/>
            <person name="Volff J.-N."/>
            <person name="Guigo R."/>
            <person name="Zody M.C."/>
            <person name="Mesirov J."/>
            <person name="Lindblad-Toh K."/>
            <person name="Birren B."/>
            <person name="Nusbaum C."/>
            <person name="Kahn D."/>
            <person name="Robinson-Rechavi M."/>
            <person name="Laudet V."/>
            <person name="Schachter V."/>
            <person name="Quetier F."/>
            <person name="Saurin W."/>
            <person name="Scarpelli C."/>
            <person name="Wincker P."/>
            <person name="Lander E.S."/>
            <person name="Weissenbach J."/>
            <person name="Roest Crollius H."/>
        </authorList>
    </citation>
    <scope>NUCLEOTIDE SEQUENCE [LARGE SCALE GENOMIC DNA]</scope>
</reference>
<evidence type="ECO:0000256" key="3">
    <source>
        <dbReference type="ARBA" id="ARBA00022737"/>
    </source>
</evidence>
<feature type="domain" description="Ig-like" evidence="8">
    <location>
        <begin position="259"/>
        <end position="329"/>
    </location>
</feature>
<dbReference type="FunFam" id="2.60.40.10:FF:002358">
    <property type="entry name" value="Follistatin like 4"/>
    <property type="match status" value="1"/>
</dbReference>
<keyword evidence="4" id="KW-0106">Calcium</keyword>
<dbReference type="FunFam" id="1.10.238.10:FF:000311">
    <property type="entry name" value="Follistatin-like 4"/>
    <property type="match status" value="1"/>
</dbReference>
<evidence type="ECO:0000313" key="9">
    <source>
        <dbReference type="EMBL" id="CAG08791.1"/>
    </source>
</evidence>
<accession>Q4RS41</accession>
<dbReference type="SMART" id="SM00408">
    <property type="entry name" value="IGc2"/>
    <property type="match status" value="2"/>
</dbReference>
<dbReference type="InterPro" id="IPR051170">
    <property type="entry name" value="Neural/epithelial_adhesion"/>
</dbReference>
<name>Q4RS41_TETNG</name>
<keyword evidence="1" id="KW-0479">Metal-binding</keyword>
<evidence type="ECO:0000259" key="8">
    <source>
        <dbReference type="PROSITE" id="PS50835"/>
    </source>
</evidence>
<evidence type="ECO:0000256" key="6">
    <source>
        <dbReference type="ARBA" id="ARBA00023319"/>
    </source>
</evidence>
<keyword evidence="5" id="KW-1015">Disulfide bond</keyword>
<proteinExistence type="predicted"/>
<feature type="region of interest" description="Disordered" evidence="7">
    <location>
        <begin position="438"/>
        <end position="459"/>
    </location>
</feature>
<dbReference type="InterPro" id="IPR018247">
    <property type="entry name" value="EF_Hand_1_Ca_BS"/>
</dbReference>